<sequence>MSRRFLLRLKSSCTERGIMRRWMPWMTPSGRITSSGLRISAESTVLAPVGFVVRWRRWLERVWWWR</sequence>
<proteinExistence type="predicted"/>
<dbReference type="EMBL" id="PSQE01000007">
    <property type="protein sequence ID" value="RHN48819.1"/>
    <property type="molecule type" value="Genomic_DNA"/>
</dbReference>
<evidence type="ECO:0000313" key="2">
    <source>
        <dbReference type="Proteomes" id="UP000265566"/>
    </source>
</evidence>
<reference evidence="2" key="1">
    <citation type="journal article" date="2018" name="Nat. Plants">
        <title>Whole-genome landscape of Medicago truncatula symbiotic genes.</title>
        <authorList>
            <person name="Pecrix Y."/>
            <person name="Staton S.E."/>
            <person name="Sallet E."/>
            <person name="Lelandais-Briere C."/>
            <person name="Moreau S."/>
            <person name="Carrere S."/>
            <person name="Blein T."/>
            <person name="Jardinaud M.F."/>
            <person name="Latrasse D."/>
            <person name="Zouine M."/>
            <person name="Zahm M."/>
            <person name="Kreplak J."/>
            <person name="Mayjonade B."/>
            <person name="Satge C."/>
            <person name="Perez M."/>
            <person name="Cauet S."/>
            <person name="Marande W."/>
            <person name="Chantry-Darmon C."/>
            <person name="Lopez-Roques C."/>
            <person name="Bouchez O."/>
            <person name="Berard A."/>
            <person name="Debelle F."/>
            <person name="Munos S."/>
            <person name="Bendahmane A."/>
            <person name="Berges H."/>
            <person name="Niebel A."/>
            <person name="Buitink J."/>
            <person name="Frugier F."/>
            <person name="Benhamed M."/>
            <person name="Crespi M."/>
            <person name="Gouzy J."/>
            <person name="Gamas P."/>
        </authorList>
    </citation>
    <scope>NUCLEOTIDE SEQUENCE [LARGE SCALE GENOMIC DNA]</scope>
    <source>
        <strain evidence="2">cv. Jemalong A17</strain>
    </source>
</reference>
<dbReference type="AlphaFoldDB" id="A0A396H6B9"/>
<organism evidence="1 2">
    <name type="scientific">Medicago truncatula</name>
    <name type="common">Barrel medic</name>
    <name type="synonym">Medicago tribuloides</name>
    <dbReference type="NCBI Taxonomy" id="3880"/>
    <lineage>
        <taxon>Eukaryota</taxon>
        <taxon>Viridiplantae</taxon>
        <taxon>Streptophyta</taxon>
        <taxon>Embryophyta</taxon>
        <taxon>Tracheophyta</taxon>
        <taxon>Spermatophyta</taxon>
        <taxon>Magnoliopsida</taxon>
        <taxon>eudicotyledons</taxon>
        <taxon>Gunneridae</taxon>
        <taxon>Pentapetalae</taxon>
        <taxon>rosids</taxon>
        <taxon>fabids</taxon>
        <taxon>Fabales</taxon>
        <taxon>Fabaceae</taxon>
        <taxon>Papilionoideae</taxon>
        <taxon>50 kb inversion clade</taxon>
        <taxon>NPAAA clade</taxon>
        <taxon>Hologalegina</taxon>
        <taxon>IRL clade</taxon>
        <taxon>Trifolieae</taxon>
        <taxon>Medicago</taxon>
    </lineage>
</organism>
<name>A0A396H6B9_MEDTR</name>
<protein>
    <submittedName>
        <fullName evidence="1">Uncharacterized protein</fullName>
    </submittedName>
</protein>
<evidence type="ECO:0000313" key="1">
    <source>
        <dbReference type="EMBL" id="RHN48819.1"/>
    </source>
</evidence>
<dbReference type="Proteomes" id="UP000265566">
    <property type="component" value="Chromosome 7"/>
</dbReference>
<dbReference type="Gramene" id="rna43574">
    <property type="protein sequence ID" value="RHN48819.1"/>
    <property type="gene ID" value="gene43574"/>
</dbReference>
<comment type="caution">
    <text evidence="1">The sequence shown here is derived from an EMBL/GenBank/DDBJ whole genome shotgun (WGS) entry which is preliminary data.</text>
</comment>
<accession>A0A396H6B9</accession>
<gene>
    <name evidence="1" type="ORF">MtrunA17_Chr7g0267831</name>
</gene>